<name>A0A974HLQ3_XENLA</name>
<reference evidence="2" key="1">
    <citation type="journal article" date="2016" name="Nature">
        <title>Genome evolution in the allotetraploid frog Xenopus laevis.</title>
        <authorList>
            <person name="Session A.M."/>
            <person name="Uno Y."/>
            <person name="Kwon T."/>
            <person name="Chapman J.A."/>
            <person name="Toyoda A."/>
            <person name="Takahashi S."/>
            <person name="Fukui A."/>
            <person name="Hikosaka A."/>
            <person name="Suzuki A."/>
            <person name="Kondo M."/>
            <person name="van Heeringen S.J."/>
            <person name="Quigley I."/>
            <person name="Heinz S."/>
            <person name="Ogino H."/>
            <person name="Ochi H."/>
            <person name="Hellsten U."/>
            <person name="Lyons J.B."/>
            <person name="Simakov O."/>
            <person name="Putnam N."/>
            <person name="Stites J."/>
            <person name="Kuroki Y."/>
            <person name="Tanaka T."/>
            <person name="Michiue T."/>
            <person name="Watanabe M."/>
            <person name="Bogdanovic O."/>
            <person name="Lister R."/>
            <person name="Georgiou G."/>
            <person name="Paranjpe S.S."/>
            <person name="van Kruijsbergen I."/>
            <person name="Shu S."/>
            <person name="Carlson J."/>
            <person name="Kinoshita T."/>
            <person name="Ohta Y."/>
            <person name="Mawaribuchi S."/>
            <person name="Jenkins J."/>
            <person name="Grimwood J."/>
            <person name="Schmutz J."/>
            <person name="Mitros T."/>
            <person name="Mozaffari S.V."/>
            <person name="Suzuki Y."/>
            <person name="Haramoto Y."/>
            <person name="Yamamoto T.S."/>
            <person name="Takagi C."/>
            <person name="Heald R."/>
            <person name="Miller K."/>
            <person name="Haudenschild C."/>
            <person name="Kitzman J."/>
            <person name="Nakayama T."/>
            <person name="Izutsu Y."/>
            <person name="Robert J."/>
            <person name="Fortriede J."/>
            <person name="Burns K."/>
            <person name="Lotay V."/>
            <person name="Karimi K."/>
            <person name="Yasuoka Y."/>
            <person name="Dichmann D.S."/>
            <person name="Flajnik M.F."/>
            <person name="Houston D.W."/>
            <person name="Shendure J."/>
            <person name="DuPasquier L."/>
            <person name="Vize P.D."/>
            <person name="Zorn A.M."/>
            <person name="Ito M."/>
            <person name="Marcotte E.M."/>
            <person name="Wallingford J.B."/>
            <person name="Ito Y."/>
            <person name="Asashima M."/>
            <person name="Ueno N."/>
            <person name="Matsuda Y."/>
            <person name="Veenstra G.J."/>
            <person name="Fujiyama A."/>
            <person name="Harland R.M."/>
            <person name="Taira M."/>
            <person name="Rokhsar D.S."/>
        </authorList>
    </citation>
    <scope>NUCLEOTIDE SEQUENCE [LARGE SCALE GENOMIC DNA]</scope>
    <source>
        <strain evidence="2">J</strain>
    </source>
</reference>
<evidence type="ECO:0000313" key="1">
    <source>
        <dbReference type="EMBL" id="OCT82445.1"/>
    </source>
</evidence>
<dbReference type="AlphaFoldDB" id="A0A974HLQ3"/>
<organism evidence="1 2">
    <name type="scientific">Xenopus laevis</name>
    <name type="common">African clawed frog</name>
    <dbReference type="NCBI Taxonomy" id="8355"/>
    <lineage>
        <taxon>Eukaryota</taxon>
        <taxon>Metazoa</taxon>
        <taxon>Chordata</taxon>
        <taxon>Craniata</taxon>
        <taxon>Vertebrata</taxon>
        <taxon>Euteleostomi</taxon>
        <taxon>Amphibia</taxon>
        <taxon>Batrachia</taxon>
        <taxon>Anura</taxon>
        <taxon>Pipoidea</taxon>
        <taxon>Pipidae</taxon>
        <taxon>Xenopodinae</taxon>
        <taxon>Xenopus</taxon>
        <taxon>Xenopus</taxon>
    </lineage>
</organism>
<sequence length="77" mass="8998">MFQQPLQVSVCVAFCCQSHMVKWSWKSVLLVRTEDKPRKQPGQEPKSFGCLLKRGYMAHIPRTKTGVIFRHHFCHVI</sequence>
<accession>A0A974HLQ3</accession>
<protein>
    <submittedName>
        <fullName evidence="1">Uncharacterized protein</fullName>
    </submittedName>
</protein>
<gene>
    <name evidence="1" type="ORF">XELAEV_18024975mg</name>
</gene>
<evidence type="ECO:0000313" key="2">
    <source>
        <dbReference type="Proteomes" id="UP000694892"/>
    </source>
</evidence>
<dbReference type="EMBL" id="CM004473">
    <property type="protein sequence ID" value="OCT82445.1"/>
    <property type="molecule type" value="Genomic_DNA"/>
</dbReference>
<proteinExistence type="predicted"/>
<dbReference type="Proteomes" id="UP000694892">
    <property type="component" value="Chromosome 4S"/>
</dbReference>